<sequence length="534" mass="58715">TAKILVADDSITIQKIVALAFENEDAIVEGIGNGDEALTRLKSFKPDVVLADIDMPGLTGFELSREIKESRALQSTHVLLLTNDFEEFDENLFQTSLADNHITKPFKSEDLVKKVLHLLADDSSTGKVMATLDDDPSIEDGGEDDDTEFVIELSQADRVDDDVVIDLGEELPMLDSLAELVNEHDEIVLDLSPDEDDDVVLELSPDPEPASIEGGVLEEFSQTTEADTEIKELETYPVLSDPQPNEDLLPETAASDQDDLAEDETAGQEEDLDELLLKVEELSRQSVAISGNGTQDELSPLEAIDEMMKEVSALKEEAFVGSREDEDIPTETTEPQFSTDSTVNGLGFGEVDYVSEENAEMLATAFDEITNGNTVAFSSTDDPDENSEPFFQEDAEESAAETELESLTEEFSEHFLSSAEKEPVFEEISLPAFSEESSAPTNIALAASNGERNAHIEKPKEQALPRDSQLNQLMEMEVRNILQQSLTPLIEKEISGLSEKILHAVEENVRQVTPGIAKMIIEKEIDKIKTMENG</sequence>
<feature type="compositionally biased region" description="Acidic residues" evidence="3">
    <location>
        <begin position="256"/>
        <end position="268"/>
    </location>
</feature>
<evidence type="ECO:0000256" key="2">
    <source>
        <dbReference type="ARBA" id="ARBA00023012"/>
    </source>
</evidence>
<dbReference type="SMART" id="SM00448">
    <property type="entry name" value="REC"/>
    <property type="match status" value="1"/>
</dbReference>
<proteinExistence type="predicted"/>
<evidence type="ECO:0000256" key="3">
    <source>
        <dbReference type="SAM" id="MobiDB-lite"/>
    </source>
</evidence>
<dbReference type="AlphaFoldDB" id="A0A3B1D1D5"/>
<dbReference type="CDD" id="cd17546">
    <property type="entry name" value="REC_hyHK_CKI1_RcsC-like"/>
    <property type="match status" value="1"/>
</dbReference>
<dbReference type="InterPro" id="IPR001789">
    <property type="entry name" value="Sig_transdc_resp-reg_receiver"/>
</dbReference>
<protein>
    <recommendedName>
        <fullName evidence="4">Response regulatory domain-containing protein</fullName>
    </recommendedName>
</protein>
<dbReference type="InterPro" id="IPR050595">
    <property type="entry name" value="Bact_response_regulator"/>
</dbReference>
<dbReference type="Pfam" id="PF00072">
    <property type="entry name" value="Response_reg"/>
    <property type="match status" value="1"/>
</dbReference>
<dbReference type="PANTHER" id="PTHR44591:SF14">
    <property type="entry name" value="PROTEIN PILG"/>
    <property type="match status" value="1"/>
</dbReference>
<dbReference type="EMBL" id="UOGG01000120">
    <property type="protein sequence ID" value="VAX30603.1"/>
    <property type="molecule type" value="Genomic_DNA"/>
</dbReference>
<dbReference type="PROSITE" id="PS50110">
    <property type="entry name" value="RESPONSE_REGULATORY"/>
    <property type="match status" value="1"/>
</dbReference>
<feature type="region of interest" description="Disordered" evidence="3">
    <location>
        <begin position="235"/>
        <end position="268"/>
    </location>
</feature>
<feature type="compositionally biased region" description="Acidic residues" evidence="3">
    <location>
        <begin position="381"/>
        <end position="395"/>
    </location>
</feature>
<feature type="region of interest" description="Disordered" evidence="3">
    <location>
        <begin position="375"/>
        <end position="395"/>
    </location>
</feature>
<dbReference type="Gene3D" id="3.40.50.2300">
    <property type="match status" value="1"/>
</dbReference>
<keyword evidence="2" id="KW-0902">Two-component regulatory system</keyword>
<evidence type="ECO:0000259" key="4">
    <source>
        <dbReference type="PROSITE" id="PS50110"/>
    </source>
</evidence>
<reference evidence="5" key="1">
    <citation type="submission" date="2018-06" db="EMBL/GenBank/DDBJ databases">
        <authorList>
            <person name="Zhirakovskaya E."/>
        </authorList>
    </citation>
    <scope>NUCLEOTIDE SEQUENCE</scope>
</reference>
<dbReference type="PANTHER" id="PTHR44591">
    <property type="entry name" value="STRESS RESPONSE REGULATOR PROTEIN 1"/>
    <property type="match status" value="1"/>
</dbReference>
<evidence type="ECO:0000313" key="5">
    <source>
        <dbReference type="EMBL" id="VAX30603.1"/>
    </source>
</evidence>
<keyword evidence="1" id="KW-0597">Phosphoprotein</keyword>
<evidence type="ECO:0000256" key="1">
    <source>
        <dbReference type="ARBA" id="ARBA00022553"/>
    </source>
</evidence>
<feature type="region of interest" description="Disordered" evidence="3">
    <location>
        <begin position="319"/>
        <end position="344"/>
    </location>
</feature>
<gene>
    <name evidence="5" type="ORF">MNBD_NITROSPINAE05-191</name>
</gene>
<dbReference type="InterPro" id="IPR011006">
    <property type="entry name" value="CheY-like_superfamily"/>
</dbReference>
<accession>A0A3B1D1D5</accession>
<organism evidence="5">
    <name type="scientific">hydrothermal vent metagenome</name>
    <dbReference type="NCBI Taxonomy" id="652676"/>
    <lineage>
        <taxon>unclassified sequences</taxon>
        <taxon>metagenomes</taxon>
        <taxon>ecological metagenomes</taxon>
    </lineage>
</organism>
<feature type="non-terminal residue" evidence="5">
    <location>
        <position position="1"/>
    </location>
</feature>
<feature type="domain" description="Response regulatory" evidence="4">
    <location>
        <begin position="3"/>
        <end position="119"/>
    </location>
</feature>
<dbReference type="SUPFAM" id="SSF52172">
    <property type="entry name" value="CheY-like"/>
    <property type="match status" value="1"/>
</dbReference>
<dbReference type="GO" id="GO:0000160">
    <property type="term" value="P:phosphorelay signal transduction system"/>
    <property type="evidence" value="ECO:0007669"/>
    <property type="project" value="UniProtKB-KW"/>
</dbReference>
<name>A0A3B1D1D5_9ZZZZ</name>